<dbReference type="EMBL" id="CP040449">
    <property type="protein sequence ID" value="QFI54857.1"/>
    <property type="molecule type" value="Genomic_DNA"/>
</dbReference>
<keyword evidence="3" id="KW-1185">Reference proteome</keyword>
<evidence type="ECO:0000313" key="3">
    <source>
        <dbReference type="Proteomes" id="UP000594034"/>
    </source>
</evidence>
<name>A0A5J6WXI4_9GAMM</name>
<accession>A0A5J6WXI4</accession>
<protein>
    <submittedName>
        <fullName evidence="2">YfiR family protein</fullName>
    </submittedName>
</protein>
<feature type="chain" id="PRO_5023847765" evidence="1">
    <location>
        <begin position="31"/>
        <end position="187"/>
    </location>
</feature>
<evidence type="ECO:0000256" key="1">
    <source>
        <dbReference type="SAM" id="SignalP"/>
    </source>
</evidence>
<dbReference type="AlphaFoldDB" id="A0A5J6WXI4"/>
<dbReference type="Pfam" id="PF13689">
    <property type="entry name" value="DUF4154"/>
    <property type="match status" value="1"/>
</dbReference>
<keyword evidence="1" id="KW-0732">Signal</keyword>
<dbReference type="KEGG" id="asim:FE240_09265"/>
<dbReference type="InterPro" id="IPR025293">
    <property type="entry name" value="YfiR/HmsC-like"/>
</dbReference>
<feature type="signal peptide" evidence="1">
    <location>
        <begin position="1"/>
        <end position="30"/>
    </location>
</feature>
<evidence type="ECO:0000313" key="2">
    <source>
        <dbReference type="EMBL" id="QFI54857.1"/>
    </source>
</evidence>
<reference evidence="2 3" key="1">
    <citation type="submission" date="2019-05" db="EMBL/GenBank/DDBJ databases">
        <title>OXA-830, a novel chromosomally encoded expanded-spectrum class D beta-lactamase in Aeromonas simiae.</title>
        <authorList>
            <person name="Zhou W."/>
            <person name="Chen Q."/>
        </authorList>
    </citation>
    <scope>NUCLEOTIDE SEQUENCE [LARGE SCALE GENOMIC DNA]</scope>
    <source>
        <strain evidence="2 3">A6</strain>
    </source>
</reference>
<organism evidence="2 3">
    <name type="scientific">Aeromonas simiae</name>
    <dbReference type="NCBI Taxonomy" id="218936"/>
    <lineage>
        <taxon>Bacteria</taxon>
        <taxon>Pseudomonadati</taxon>
        <taxon>Pseudomonadota</taxon>
        <taxon>Gammaproteobacteria</taxon>
        <taxon>Aeromonadales</taxon>
        <taxon>Aeromonadaceae</taxon>
        <taxon>Aeromonas</taxon>
    </lineage>
</organism>
<sequence length="187" mass="20034">MNMVLVRNKGWLRALLVVAGLLLPSLPASLAAEAISAELCAVAVNDVVIDIITYTRWPHPISALQMCIAGQTAYAGSLLGLKHNHEGRVLVTRRIDLAEPAQFDGCDVVYLGKMASEQREALPDLLNGRGILAIEEDNPGCERGGIFCLRLGADRISFSVNLDSLSRSGLKVHPGVLKLGRKGRGGQ</sequence>
<proteinExistence type="predicted"/>
<dbReference type="Proteomes" id="UP000594034">
    <property type="component" value="Chromosome"/>
</dbReference>
<gene>
    <name evidence="2" type="ORF">FE240_09265</name>
</gene>